<gene>
    <name evidence="1" type="ORF">EZS28_007385</name>
</gene>
<comment type="caution">
    <text evidence="1">The sequence shown here is derived from an EMBL/GenBank/DDBJ whole genome shotgun (WGS) entry which is preliminary data.</text>
</comment>
<dbReference type="EMBL" id="SNRW01001265">
    <property type="protein sequence ID" value="KAA6397084.1"/>
    <property type="molecule type" value="Genomic_DNA"/>
</dbReference>
<proteinExistence type="predicted"/>
<evidence type="ECO:0000313" key="1">
    <source>
        <dbReference type="EMBL" id="KAA6397084.1"/>
    </source>
</evidence>
<dbReference type="AlphaFoldDB" id="A0A5J4WPZ4"/>
<reference evidence="1 2" key="1">
    <citation type="submission" date="2019-03" db="EMBL/GenBank/DDBJ databases">
        <title>Single cell metagenomics reveals metabolic interactions within the superorganism composed of flagellate Streblomastix strix and complex community of Bacteroidetes bacteria on its surface.</title>
        <authorList>
            <person name="Treitli S.C."/>
            <person name="Kolisko M."/>
            <person name="Husnik F."/>
            <person name="Keeling P."/>
            <person name="Hampl V."/>
        </authorList>
    </citation>
    <scope>NUCLEOTIDE SEQUENCE [LARGE SCALE GENOMIC DNA]</scope>
    <source>
        <strain evidence="1">ST1C</strain>
    </source>
</reference>
<sequence length="198" mass="22797">MKSEQQIQEAASAVVSFTDSYVQNKQGKQIEQTESESILSLAQITSSLEYLRDQVWNNNACKSVIQIPKLLQSLIALSLYKIGTHISLQLSQQRIELRHWSRECLWNIQYKGDEQDQSDLVNIEYGRVTFISFSTAGGVGEEHDKEISNALFYIYYFLRELHEGRNIDWQPSIQPLPLLARITEEQIEEEGADEEIDV</sequence>
<organism evidence="1 2">
    <name type="scientific">Streblomastix strix</name>
    <dbReference type="NCBI Taxonomy" id="222440"/>
    <lineage>
        <taxon>Eukaryota</taxon>
        <taxon>Metamonada</taxon>
        <taxon>Preaxostyla</taxon>
        <taxon>Oxymonadida</taxon>
        <taxon>Streblomastigidae</taxon>
        <taxon>Streblomastix</taxon>
    </lineage>
</organism>
<dbReference type="Proteomes" id="UP000324800">
    <property type="component" value="Unassembled WGS sequence"/>
</dbReference>
<evidence type="ECO:0000313" key="2">
    <source>
        <dbReference type="Proteomes" id="UP000324800"/>
    </source>
</evidence>
<protein>
    <submittedName>
        <fullName evidence="1">Uncharacterized protein</fullName>
    </submittedName>
</protein>
<name>A0A5J4WPZ4_9EUKA</name>
<accession>A0A5J4WPZ4</accession>